<gene>
    <name evidence="1" type="ORF">GGX14DRAFT_622945</name>
</gene>
<evidence type="ECO:0000313" key="1">
    <source>
        <dbReference type="EMBL" id="KAJ7212291.1"/>
    </source>
</evidence>
<accession>A0AAD6VGT6</accession>
<proteinExistence type="predicted"/>
<dbReference type="EMBL" id="JARJCW010000024">
    <property type="protein sequence ID" value="KAJ7212291.1"/>
    <property type="molecule type" value="Genomic_DNA"/>
</dbReference>
<dbReference type="PANTHER" id="PTHR33266:SF1">
    <property type="entry name" value="F-BOX DOMAIN-CONTAINING PROTEIN"/>
    <property type="match status" value="1"/>
</dbReference>
<protein>
    <submittedName>
        <fullName evidence="1">Uncharacterized protein</fullName>
    </submittedName>
</protein>
<reference evidence="1" key="1">
    <citation type="submission" date="2023-03" db="EMBL/GenBank/DDBJ databases">
        <title>Massive genome expansion in bonnet fungi (Mycena s.s.) driven by repeated elements and novel gene families across ecological guilds.</title>
        <authorList>
            <consortium name="Lawrence Berkeley National Laboratory"/>
            <person name="Harder C.B."/>
            <person name="Miyauchi S."/>
            <person name="Viragh M."/>
            <person name="Kuo A."/>
            <person name="Thoen E."/>
            <person name="Andreopoulos B."/>
            <person name="Lu D."/>
            <person name="Skrede I."/>
            <person name="Drula E."/>
            <person name="Henrissat B."/>
            <person name="Morin E."/>
            <person name="Kohler A."/>
            <person name="Barry K."/>
            <person name="LaButti K."/>
            <person name="Morin E."/>
            <person name="Salamov A."/>
            <person name="Lipzen A."/>
            <person name="Mereny Z."/>
            <person name="Hegedus B."/>
            <person name="Baldrian P."/>
            <person name="Stursova M."/>
            <person name="Weitz H."/>
            <person name="Taylor A."/>
            <person name="Grigoriev I.V."/>
            <person name="Nagy L.G."/>
            <person name="Martin F."/>
            <person name="Kauserud H."/>
        </authorList>
    </citation>
    <scope>NUCLEOTIDE SEQUENCE</scope>
    <source>
        <strain evidence="1">9144</strain>
    </source>
</reference>
<keyword evidence="2" id="KW-1185">Reference proteome</keyword>
<organism evidence="1 2">
    <name type="scientific">Mycena pura</name>
    <dbReference type="NCBI Taxonomy" id="153505"/>
    <lineage>
        <taxon>Eukaryota</taxon>
        <taxon>Fungi</taxon>
        <taxon>Dikarya</taxon>
        <taxon>Basidiomycota</taxon>
        <taxon>Agaricomycotina</taxon>
        <taxon>Agaricomycetes</taxon>
        <taxon>Agaricomycetidae</taxon>
        <taxon>Agaricales</taxon>
        <taxon>Marasmiineae</taxon>
        <taxon>Mycenaceae</taxon>
        <taxon>Mycena</taxon>
    </lineage>
</organism>
<sequence length="860" mass="95978">MASISPKFLDWLKQSEVTTAVVRELISNLEARKPVDSLPLDYLRSKLSEAPLDSDDIKLGEQSKSQDVLISLWNTIKSTADDQAHAEAGFLLEMWAPVREWSQEEEQYAWLLNAAFTREFQGNNIDVFCNTMHQYQDTYTSDSYYGRIIAWYGASGVGKSRGLDALAQRHPTFSVCFRSSTDPRDGWPPGDTQAYRFFNTSLNLGTPEERVAAFLGAFLEEACESAKGTDPIHTGRSWQYVHEAGISYGQSTRGMKFARIAQRAEKLLLEAQSNTMEVDTPDPDTGLPFDLETKRYRQLWKQLCHAPAVKLINRLGQPKFCFIAFDECADIPFVEPISLRRILEAGNYIVNLWFLFLSTNAKMQSLQPSGLLVKPSARFAKLSCLPTWCHFGFGQLAPSEPETPRAALHVDYLRKIGRPLFATYIATGVAYSTARQKLFAPARRFSPHNDTHVFVVFSHRILLSLGNTDTALQMAAESVHWNLRYATSIDGNIVRTVCPSEPLLSLISMDALNKGTNFAASLKTLVSAMKQSTIDRGEEGELYCRLLLMRARDVAYQNDLPSSLRDTLLGNKGDSGNFGQDTFSQASFLVRLITLESHLDALVHLDGLDKMQADELRNYTRSYHVNITHTIRLESSVTALPQEYLKQLFIRGAMVQCAHNQPVIDGFYVAYGGDLDRPFDLDRFLIVAWRSKAAAATASQEELVASLTGPMQVKPDGRRCKPNQIVLLMDLNAKAAFKGSNTHVVERFLQISLRKATVPTLLPSKKANQTPAKAWGGYATAADEKEPETWCLNIRGHDGASYRCANATNHESEQLCEPDFSALFDEVGKGNRGESSILGPITRAIDASLHPLQTSYQYSL</sequence>
<dbReference type="AlphaFoldDB" id="A0AAD6VGT6"/>
<evidence type="ECO:0000313" key="2">
    <source>
        <dbReference type="Proteomes" id="UP001219525"/>
    </source>
</evidence>
<dbReference type="PANTHER" id="PTHR33266">
    <property type="entry name" value="CHROMOSOME 15, WHOLE GENOME SHOTGUN SEQUENCE"/>
    <property type="match status" value="1"/>
</dbReference>
<name>A0AAD6VGT6_9AGAR</name>
<dbReference type="Proteomes" id="UP001219525">
    <property type="component" value="Unassembled WGS sequence"/>
</dbReference>
<comment type="caution">
    <text evidence="1">The sequence shown here is derived from an EMBL/GenBank/DDBJ whole genome shotgun (WGS) entry which is preliminary data.</text>
</comment>